<dbReference type="AlphaFoldDB" id="A2FMS6"/>
<dbReference type="VEuPathDB" id="TrichDB:TVAG_339130"/>
<dbReference type="VEuPathDB" id="TrichDB:TVAGG3_0300280"/>
<dbReference type="PANTHER" id="PTHR33651">
    <property type="entry name" value="PROTEIN CBG06246"/>
    <property type="match status" value="1"/>
</dbReference>
<evidence type="ECO:0000313" key="1">
    <source>
        <dbReference type="EMBL" id="EAX93790.1"/>
    </source>
</evidence>
<accession>A2FMS6</accession>
<dbReference type="Proteomes" id="UP000001542">
    <property type="component" value="Unassembled WGS sequence"/>
</dbReference>
<keyword evidence="2" id="KW-1185">Reference proteome</keyword>
<reference evidence="1" key="2">
    <citation type="journal article" date="2007" name="Science">
        <title>Draft genome sequence of the sexually transmitted pathogen Trichomonas vaginalis.</title>
        <authorList>
            <person name="Carlton J.M."/>
            <person name="Hirt R.P."/>
            <person name="Silva J.C."/>
            <person name="Delcher A.L."/>
            <person name="Schatz M."/>
            <person name="Zhao Q."/>
            <person name="Wortman J.R."/>
            <person name="Bidwell S.L."/>
            <person name="Alsmark U.C.M."/>
            <person name="Besteiro S."/>
            <person name="Sicheritz-Ponten T."/>
            <person name="Noel C.J."/>
            <person name="Dacks J.B."/>
            <person name="Foster P.G."/>
            <person name="Simillion C."/>
            <person name="Van de Peer Y."/>
            <person name="Miranda-Saavedra D."/>
            <person name="Barton G.J."/>
            <person name="Westrop G.D."/>
            <person name="Mueller S."/>
            <person name="Dessi D."/>
            <person name="Fiori P.L."/>
            <person name="Ren Q."/>
            <person name="Paulsen I."/>
            <person name="Zhang H."/>
            <person name="Bastida-Corcuera F.D."/>
            <person name="Simoes-Barbosa A."/>
            <person name="Brown M.T."/>
            <person name="Hayes R.D."/>
            <person name="Mukherjee M."/>
            <person name="Okumura C.Y."/>
            <person name="Schneider R."/>
            <person name="Smith A.J."/>
            <person name="Vanacova S."/>
            <person name="Villalvazo M."/>
            <person name="Haas B.J."/>
            <person name="Pertea M."/>
            <person name="Feldblyum T.V."/>
            <person name="Utterback T.R."/>
            <person name="Shu C.L."/>
            <person name="Osoegawa K."/>
            <person name="de Jong P.J."/>
            <person name="Hrdy I."/>
            <person name="Horvathova L."/>
            <person name="Zubacova Z."/>
            <person name="Dolezal P."/>
            <person name="Malik S.B."/>
            <person name="Logsdon J.M. Jr."/>
            <person name="Henze K."/>
            <person name="Gupta A."/>
            <person name="Wang C.C."/>
            <person name="Dunne R.L."/>
            <person name="Upcroft J.A."/>
            <person name="Upcroft P."/>
            <person name="White O."/>
            <person name="Salzberg S.L."/>
            <person name="Tang P."/>
            <person name="Chiu C.-H."/>
            <person name="Lee Y.-S."/>
            <person name="Embley T.M."/>
            <person name="Coombs G.H."/>
            <person name="Mottram J.C."/>
            <person name="Tachezy J."/>
            <person name="Fraser-Liggett C.M."/>
            <person name="Johnson P.J."/>
        </authorList>
    </citation>
    <scope>NUCLEOTIDE SEQUENCE [LARGE SCALE GENOMIC DNA]</scope>
    <source>
        <strain evidence="1">G3</strain>
    </source>
</reference>
<name>A2FMS6_TRIV3</name>
<dbReference type="KEGG" id="tva:4751515"/>
<dbReference type="PANTHER" id="PTHR33651:SF2">
    <property type="entry name" value="PI3K_PI4K CATALYTIC DOMAIN-CONTAINING PROTEIN"/>
    <property type="match status" value="1"/>
</dbReference>
<organism evidence="1 2">
    <name type="scientific">Trichomonas vaginalis (strain ATCC PRA-98 / G3)</name>
    <dbReference type="NCBI Taxonomy" id="412133"/>
    <lineage>
        <taxon>Eukaryota</taxon>
        <taxon>Metamonada</taxon>
        <taxon>Parabasalia</taxon>
        <taxon>Trichomonadida</taxon>
        <taxon>Trichomonadidae</taxon>
        <taxon>Trichomonas</taxon>
    </lineage>
</organism>
<reference evidence="1" key="1">
    <citation type="submission" date="2006-10" db="EMBL/GenBank/DDBJ databases">
        <authorList>
            <person name="Amadeo P."/>
            <person name="Zhao Q."/>
            <person name="Wortman J."/>
            <person name="Fraser-Liggett C."/>
            <person name="Carlton J."/>
        </authorList>
    </citation>
    <scope>NUCLEOTIDE SEQUENCE</scope>
    <source>
        <strain evidence="1">G3</strain>
    </source>
</reference>
<dbReference type="InParanoid" id="A2FMS6"/>
<dbReference type="EMBL" id="DS113892">
    <property type="protein sequence ID" value="EAX93790.1"/>
    <property type="molecule type" value="Genomic_DNA"/>
</dbReference>
<protein>
    <submittedName>
        <fullName evidence="1">Uncharacterized protein</fullName>
    </submittedName>
</protein>
<evidence type="ECO:0000313" key="2">
    <source>
        <dbReference type="Proteomes" id="UP000001542"/>
    </source>
</evidence>
<proteinExistence type="predicted"/>
<gene>
    <name evidence="1" type="ORF">TVAG_339130</name>
</gene>
<sequence>MFMKVYQQDHEPSTIEVVTEFVYSTVPSFFGKLVGNPHQWELESEHFSSASEYLISRTMPEDLRNNCLSILRTVMDFSFSEQFYDKYGVNQEFLTRRVKQYLWGSRKLLQDQVIEQIPEFSEHLRTGVKSFDFDKIEIEFCDNYKATVEPKTSGVEFGEILSLKLGDETIVSYFIKGFTGYPIRNHCHGSEDVWFEEEFFDEENSFSSWYYPYPKLKDALAYKLLESFGLGPHVEFVINPYISRGFYIATRDLTYGDQTFRELESELIKTLDLDYFILLHYTQHPEEFIGFKERITTIDIIGRILCLADLNKGNIRFLLKGSNKHKPSYFLRHTADLLPQIIDFKVFKMPEWLREYYGNQFRIGENHGEYKGLCIIPKILQCRPDEEKFLMGYKAIKNIKEMFENLKPAENQNSLEDNDEAILREFLKQKADEVKAMFLKRRDDLPVLRNRTNAELIGFEFKSLSKLKESKDSKDSKDNKCEEHKHVKYIEDSFEELDKYCEDIILNYQTLKKYINDGYHEYYDDEGNLIKHSEYFEYYPK</sequence>
<dbReference type="OrthoDB" id="5850907at2759"/>